<protein>
    <recommendedName>
        <fullName evidence="6">Carbohydrate deacetylase</fullName>
        <ecNumber evidence="6">3.5.1.-</ecNumber>
    </recommendedName>
</protein>
<dbReference type="InterPro" id="IPR006879">
    <property type="entry name" value="YdjC-like"/>
</dbReference>
<comment type="similarity">
    <text evidence="6">Belongs to the YdjC deacetylase family.</text>
</comment>
<evidence type="ECO:0000256" key="3">
    <source>
        <dbReference type="ARBA" id="ARBA00022801"/>
    </source>
</evidence>
<reference evidence="7 8" key="1">
    <citation type="submission" date="2024-09" db="EMBL/GenBank/DDBJ databases">
        <authorList>
            <person name="Sun Q."/>
            <person name="Mori K."/>
        </authorList>
    </citation>
    <scope>NUCLEOTIDE SEQUENCE [LARGE SCALE GENOMIC DNA]</scope>
    <source>
        <strain evidence="7 8">CCM 7228</strain>
    </source>
</reference>
<dbReference type="RefSeq" id="WP_378937274.1">
    <property type="nucleotide sequence ID" value="NZ_JBHLVO010000023.1"/>
</dbReference>
<keyword evidence="3 6" id="KW-0378">Hydrolase</keyword>
<keyword evidence="8" id="KW-1185">Reference proteome</keyword>
<dbReference type="GO" id="GO:0036311">
    <property type="term" value="F:chitin disaccharide deacetylase activity"/>
    <property type="evidence" value="ECO:0007669"/>
    <property type="project" value="UniProtKB-EC"/>
</dbReference>
<feature type="binding site" evidence="6">
    <location>
        <position position="60"/>
    </location>
    <ligand>
        <name>Mg(2+)</name>
        <dbReference type="ChEBI" id="CHEBI:18420"/>
    </ligand>
</feature>
<dbReference type="CDD" id="cd10803">
    <property type="entry name" value="YdjC_EF3048_like"/>
    <property type="match status" value="1"/>
</dbReference>
<comment type="caution">
    <text evidence="7">The sequence shown here is derived from an EMBL/GenBank/DDBJ whole genome shotgun (WGS) entry which is preliminary data.</text>
</comment>
<dbReference type="EC" id="3.5.1.-" evidence="6"/>
<dbReference type="EMBL" id="JBHLVO010000023">
    <property type="protein sequence ID" value="MFC0273708.1"/>
    <property type="molecule type" value="Genomic_DNA"/>
</dbReference>
<proteinExistence type="inferred from homology"/>
<dbReference type="SUPFAM" id="SSF88713">
    <property type="entry name" value="Glycoside hydrolase/deacetylase"/>
    <property type="match status" value="1"/>
</dbReference>
<organism evidence="7 8">
    <name type="scientific">Metabacillus herbersteinensis</name>
    <dbReference type="NCBI Taxonomy" id="283816"/>
    <lineage>
        <taxon>Bacteria</taxon>
        <taxon>Bacillati</taxon>
        <taxon>Bacillota</taxon>
        <taxon>Bacilli</taxon>
        <taxon>Bacillales</taxon>
        <taxon>Bacillaceae</taxon>
        <taxon>Metabacillus</taxon>
    </lineage>
</organism>
<evidence type="ECO:0000313" key="7">
    <source>
        <dbReference type="EMBL" id="MFC0273708.1"/>
    </source>
</evidence>
<comment type="function">
    <text evidence="6">Probably catalyzes the deacetylation of acetylated carbohydrates an important step in the degradation of oligosaccharides.</text>
</comment>
<evidence type="ECO:0000256" key="5">
    <source>
        <dbReference type="ARBA" id="ARBA00023277"/>
    </source>
</evidence>
<sequence length="234" mass="26078">MIQLIVNADDFGYSRAVNHGIIDSHVNGIVNSTTIMMNMPGTEHAIQLSKEHPTLKVGIHLVLTCGKPLLNNVPSLVNEQGNFKKLSSLSNYNGVNTDEVYQEWSAQIERALSYGINLTHFDSHHNVHGIKELASVVHKLATTYKLPVRNSLQLPEGVQAFTDVFLHDFYGETVVVDYFDKLLDKVTDGKSVEVMCHPAYLDNEVLLGSSYNVDRLKEYDILTSTVLPANIELI</sequence>
<accession>A0ABV6GJ35</accession>
<dbReference type="Proteomes" id="UP001589854">
    <property type="component" value="Unassembled WGS sequence"/>
</dbReference>
<evidence type="ECO:0000256" key="6">
    <source>
        <dbReference type="HAMAP-Rule" id="MF_01246"/>
    </source>
</evidence>
<dbReference type="NCBIfam" id="NF002559">
    <property type="entry name" value="PRK02134.1"/>
    <property type="match status" value="1"/>
</dbReference>
<dbReference type="PANTHER" id="PTHR31609:SF1">
    <property type="entry name" value="CARBOHYDRATE DEACETYLASE"/>
    <property type="match status" value="1"/>
</dbReference>
<feature type="binding site" evidence="6">
    <location>
        <position position="124"/>
    </location>
    <ligand>
        <name>Mg(2+)</name>
        <dbReference type="ChEBI" id="CHEBI:18420"/>
    </ligand>
</feature>
<name>A0ABV6GJ35_9BACI</name>
<evidence type="ECO:0000256" key="4">
    <source>
        <dbReference type="ARBA" id="ARBA00022842"/>
    </source>
</evidence>
<dbReference type="InterPro" id="IPR011330">
    <property type="entry name" value="Glyco_hydro/deAcase_b/a-brl"/>
</dbReference>
<gene>
    <name evidence="7" type="primary">chbG</name>
    <name evidence="7" type="ORF">ACFFIX_20165</name>
</gene>
<dbReference type="PANTHER" id="PTHR31609">
    <property type="entry name" value="YDJC DEACETYLASE FAMILY MEMBER"/>
    <property type="match status" value="1"/>
</dbReference>
<keyword evidence="5 6" id="KW-0119">Carbohydrate metabolism</keyword>
<evidence type="ECO:0000256" key="1">
    <source>
        <dbReference type="ARBA" id="ARBA00001946"/>
    </source>
</evidence>
<comment type="cofactor">
    <cofactor evidence="1 6">
        <name>Mg(2+)</name>
        <dbReference type="ChEBI" id="CHEBI:18420"/>
    </cofactor>
</comment>
<keyword evidence="4 6" id="KW-0460">Magnesium</keyword>
<dbReference type="InterPro" id="IPR022948">
    <property type="entry name" value="COD_ChbG_bac"/>
</dbReference>
<dbReference type="Gene3D" id="3.20.20.370">
    <property type="entry name" value="Glycoside hydrolase/deacetylase"/>
    <property type="match status" value="1"/>
</dbReference>
<dbReference type="Pfam" id="PF04794">
    <property type="entry name" value="YdjC"/>
    <property type="match status" value="1"/>
</dbReference>
<comment type="subunit">
    <text evidence="6">Homodimer.</text>
</comment>
<dbReference type="HAMAP" id="MF_01246">
    <property type="entry name" value="COD"/>
    <property type="match status" value="1"/>
</dbReference>
<keyword evidence="2 6" id="KW-0479">Metal-binding</keyword>
<evidence type="ECO:0000313" key="8">
    <source>
        <dbReference type="Proteomes" id="UP001589854"/>
    </source>
</evidence>
<evidence type="ECO:0000256" key="2">
    <source>
        <dbReference type="ARBA" id="ARBA00022723"/>
    </source>
</evidence>